<sequence length="418" mass="44416">MGDPSRQSRWAAGRLFLVAGLVLVGGSLLSPGVVEVWAETRSSGWHRSVARIWSEPVSELSQALHLGAGRRLASELLEADVKPVATLPPATRPRQIATGGALSTTTLVPGATVVTTTTVAPSTTGAPTTTPASQTTLVVGPVPEEAGSSTTAPATSVLASTVPATRPIPSTTSPAATAATSTTIPSATTTALPGLVAVRRATGAEPLRILGVGDSLMLDLQYGLERVLDPRPDVTVEGRGALGFGFVVPFWDWEEDVLPDYDHMVATIRPDVVVAMIGANEFQGYAIEGEDLEPGSQRWREVLATRADEAISHWLAGGALLYWWTTPVMADADYLTQDLNEVWNSAVVSWEPWATTLDSMEVLGDEDGGFRWHLTMPDGSLLALRKEHGVHFHEVGADMLARQLEERLVADGWLIPDG</sequence>
<dbReference type="InterPro" id="IPR036514">
    <property type="entry name" value="SGNH_hydro_sf"/>
</dbReference>
<proteinExistence type="predicted"/>
<organism evidence="1">
    <name type="scientific">marine metagenome</name>
    <dbReference type="NCBI Taxonomy" id="408172"/>
    <lineage>
        <taxon>unclassified sequences</taxon>
        <taxon>metagenomes</taxon>
        <taxon>ecological metagenomes</taxon>
    </lineage>
</organism>
<dbReference type="EMBL" id="UINC01039380">
    <property type="protein sequence ID" value="SVB37777.1"/>
    <property type="molecule type" value="Genomic_DNA"/>
</dbReference>
<protein>
    <recommendedName>
        <fullName evidence="2">DUF459 domain-containing protein</fullName>
    </recommendedName>
</protein>
<dbReference type="Gene3D" id="3.40.50.1110">
    <property type="entry name" value="SGNH hydrolase"/>
    <property type="match status" value="1"/>
</dbReference>
<dbReference type="Pfam" id="PF04311">
    <property type="entry name" value="DUF459"/>
    <property type="match status" value="1"/>
</dbReference>
<dbReference type="AlphaFoldDB" id="A0A382DJI2"/>
<evidence type="ECO:0008006" key="2">
    <source>
        <dbReference type="Google" id="ProtNLM"/>
    </source>
</evidence>
<name>A0A382DJI2_9ZZZZ</name>
<gene>
    <name evidence="1" type="ORF">METZ01_LOCUS190631</name>
</gene>
<dbReference type="InterPro" id="IPR007407">
    <property type="entry name" value="DUF459"/>
</dbReference>
<dbReference type="SUPFAM" id="SSF52266">
    <property type="entry name" value="SGNH hydrolase"/>
    <property type="match status" value="1"/>
</dbReference>
<reference evidence="1" key="1">
    <citation type="submission" date="2018-05" db="EMBL/GenBank/DDBJ databases">
        <authorList>
            <person name="Lanie J.A."/>
            <person name="Ng W.-L."/>
            <person name="Kazmierczak K.M."/>
            <person name="Andrzejewski T.M."/>
            <person name="Davidsen T.M."/>
            <person name="Wayne K.J."/>
            <person name="Tettelin H."/>
            <person name="Glass J.I."/>
            <person name="Rusch D."/>
            <person name="Podicherti R."/>
            <person name="Tsui H.-C.T."/>
            <person name="Winkler M.E."/>
        </authorList>
    </citation>
    <scope>NUCLEOTIDE SEQUENCE</scope>
</reference>
<accession>A0A382DJI2</accession>
<evidence type="ECO:0000313" key="1">
    <source>
        <dbReference type="EMBL" id="SVB37777.1"/>
    </source>
</evidence>